<dbReference type="InterPro" id="IPR024590">
    <property type="entry name" value="HrpA_C"/>
</dbReference>
<evidence type="ECO:0000256" key="1">
    <source>
        <dbReference type="ARBA" id="ARBA00022741"/>
    </source>
</evidence>
<dbReference type="GO" id="GO:0005524">
    <property type="term" value="F:ATP binding"/>
    <property type="evidence" value="ECO:0007669"/>
    <property type="project" value="UniProtKB-KW"/>
</dbReference>
<evidence type="ECO:0000259" key="6">
    <source>
        <dbReference type="PROSITE" id="PS51192"/>
    </source>
</evidence>
<reference evidence="8 9" key="1">
    <citation type="journal article" date="2010" name="J. Bacteriol.">
        <title>Genome sequence of the oligotrophic marine Gammaproteobacterium HTCC2143, isolated from the Oregon Coast.</title>
        <authorList>
            <person name="Oh H.M."/>
            <person name="Kang I."/>
            <person name="Ferriera S."/>
            <person name="Giovannoni S.J."/>
            <person name="Cho J.C."/>
        </authorList>
    </citation>
    <scope>NUCLEOTIDE SEQUENCE [LARGE SCALE GENOMIC DNA]</scope>
    <source>
        <strain evidence="8 9">HTCC2143</strain>
    </source>
</reference>
<keyword evidence="4" id="KW-0067">ATP-binding</keyword>
<dbReference type="InterPro" id="IPR001650">
    <property type="entry name" value="Helicase_C-like"/>
</dbReference>
<accession>A0YCS8</accession>
<proteinExistence type="predicted"/>
<gene>
    <name evidence="8" type="ORF">GP2143_08604</name>
</gene>
<dbReference type="InterPro" id="IPR011545">
    <property type="entry name" value="DEAD/DEAH_box_helicase_dom"/>
</dbReference>
<evidence type="ECO:0000313" key="9">
    <source>
        <dbReference type="Proteomes" id="UP000004931"/>
    </source>
</evidence>
<keyword evidence="2" id="KW-0378">Hydrolase</keyword>
<keyword evidence="5" id="KW-0175">Coiled coil</keyword>
<dbReference type="EMBL" id="AAVT01000003">
    <property type="protein sequence ID" value="EAW31597.1"/>
    <property type="molecule type" value="Genomic_DNA"/>
</dbReference>
<dbReference type="Proteomes" id="UP000004931">
    <property type="component" value="Unassembled WGS sequence"/>
</dbReference>
<evidence type="ECO:0000259" key="7">
    <source>
        <dbReference type="PROSITE" id="PS51194"/>
    </source>
</evidence>
<dbReference type="GO" id="GO:0003724">
    <property type="term" value="F:RNA helicase activity"/>
    <property type="evidence" value="ECO:0007669"/>
    <property type="project" value="InterPro"/>
</dbReference>
<dbReference type="NCBIfam" id="NF008348">
    <property type="entry name" value="PRK11131.1"/>
    <property type="match status" value="1"/>
</dbReference>
<dbReference type="PROSITE" id="PS51192">
    <property type="entry name" value="HELICASE_ATP_BIND_1"/>
    <property type="match status" value="1"/>
</dbReference>
<comment type="caution">
    <text evidence="8">The sequence shown here is derived from an EMBL/GenBank/DDBJ whole genome shotgun (WGS) entry which is preliminary data.</text>
</comment>
<sequence>MLADRFPLRKKLQAIRRRLQDKQDSERQLQALQVRIEQSLKLVERRREIPIIEFPDLPIADKRDQIAEAISAHQVIILAGETGSGKTTQLPKICLQLGRGVTGLIGHTQPRRLAARSVAQRIADELKTPLGEGVGYQVRFTDHVSETTHIKLMTDGILLAEIQRDRFLNRYDTLIIDEAHERSLNIDFLLGYLKQLLPKRPDLKIIITSATIDVERFSEHFDNAPVIEVSGRTFPVETLYRPLEDLTEDGDLGAAIEVAITELMEIESSAKGDVLVFLSGEGEIREVARHLRDVQQDDIRWQHCEVLPLYARLSNAEQNKVFSTNHRRGRRIVLATNVAETSLTVPGIRYVVDPGYARISRYSFRTKVQRLPIEPVSQASANQRQGRCGRVAEGVCIRLYDEEDFNSRPEFTDPEIQRTNLASVILQMLGMKMGDVESFPFVDPPDRRMISDGFKLLEELGAVDSKRILTDVGRILTRFQVDPRLARMIIAGKQHNCLREILVIVSALSIQDPRERPADKRQASDDKHRRFWHKESDFLSFVNLWNYYEEKRQELSQGQLRKLCSKEFLGFMRMREWRDIHRQLRLVCREMKYQENTDEASYPAVHKALLAGLLSHIANVDDDRQYLGARNRKLRLFPGSSLFKKSPKWIVAAEITETTQVFARCCARIEPDWLMGINESLFKRSYSEPHWQKKSGRVMAHERLSLYGLVISDRTSVHYGPINVRESREILIRRALVEGEVSSNSPTSKSPFFRHNRELVEAIEALEDKSRRRDILVDDQQLFQFYDERVAENITTLKHFEKWHRDIVAKQPQLLFVKKNQLMRHGASDVDEVQFPSLLRSGDVEFLISYRFEPGHQADGVTVTIPIGLLNRVPRYRFEWLVPGMLRDKCIALIKLLPKNFRKKIVPVPEFVDKFLERVRVDDVALIEVLTRQLQQMINVKIPADSWQPELMDDFYRMNFRVIDGDGKQLGQGRNLEKLLENFRSHVNETLQQKTRERFHTTNIKQWSFGDLPQQYEFQQAGVTVTSYPALVDCKDSVAIELMDYPRQAEQQSRLGLVRLYMLQIPQQVKYLRKELLRGNTISLQLVVMDQQRDQWLSDLLFAVFYRVFVEDRNVPRGSDEFQQRLVSSKHNLVPVASEMAALLEDIAGHYNTIRKLLKKTNELAWAFAVADIQRQLSGLVFAGFIIDTPYFYLQQYPRYLMAIIQRLEKLRGHYQRDKQLSTGLDRLSEPLHAEWINSADALVRSSQLSEFRWDLEEYRVSLFAQQLGTRHAVSEKRLRSQWKLVKDSLSDVRS</sequence>
<dbReference type="SMART" id="SM00847">
    <property type="entry name" value="HA2"/>
    <property type="match status" value="1"/>
</dbReference>
<dbReference type="FunFam" id="1.20.120.1080:FF:000005">
    <property type="entry name" value="ATP-dependent helicase HrpA"/>
    <property type="match status" value="1"/>
</dbReference>
<keyword evidence="9" id="KW-1185">Reference proteome</keyword>
<dbReference type="SUPFAM" id="SSF52540">
    <property type="entry name" value="P-loop containing nucleoside triphosphate hydrolases"/>
    <property type="match status" value="1"/>
</dbReference>
<organism evidence="8 9">
    <name type="scientific">marine gamma proteobacterium HTCC2143</name>
    <dbReference type="NCBI Taxonomy" id="247633"/>
    <lineage>
        <taxon>Bacteria</taxon>
        <taxon>Pseudomonadati</taxon>
        <taxon>Pseudomonadota</taxon>
        <taxon>Gammaproteobacteria</taxon>
        <taxon>Cellvibrionales</taxon>
        <taxon>Spongiibacteraceae</taxon>
        <taxon>BD1-7 clade</taxon>
    </lineage>
</organism>
<evidence type="ECO:0000256" key="3">
    <source>
        <dbReference type="ARBA" id="ARBA00022806"/>
    </source>
</evidence>
<dbReference type="CDD" id="cd17989">
    <property type="entry name" value="DEXHc_HrpA"/>
    <property type="match status" value="1"/>
</dbReference>
<dbReference type="GO" id="GO:0003723">
    <property type="term" value="F:RNA binding"/>
    <property type="evidence" value="ECO:0007669"/>
    <property type="project" value="TreeGrafter"/>
</dbReference>
<dbReference type="Pfam" id="PF11898">
    <property type="entry name" value="DUF3418"/>
    <property type="match status" value="1"/>
</dbReference>
<dbReference type="Gene3D" id="1.20.120.1080">
    <property type="match status" value="1"/>
</dbReference>
<dbReference type="NCBIfam" id="TIGR01967">
    <property type="entry name" value="DEAH_box_HrpA"/>
    <property type="match status" value="1"/>
</dbReference>
<keyword evidence="1" id="KW-0547">Nucleotide-binding</keyword>
<dbReference type="eggNOG" id="COG1643">
    <property type="taxonomic scope" value="Bacteria"/>
</dbReference>
<dbReference type="InterPro" id="IPR003593">
    <property type="entry name" value="AAA+_ATPase"/>
</dbReference>
<dbReference type="Gene3D" id="3.40.50.300">
    <property type="entry name" value="P-loop containing nucleotide triphosphate hydrolases"/>
    <property type="match status" value="2"/>
</dbReference>
<dbReference type="SMART" id="SM00382">
    <property type="entry name" value="AAA"/>
    <property type="match status" value="1"/>
</dbReference>
<dbReference type="SMART" id="SM00487">
    <property type="entry name" value="DEXDc"/>
    <property type="match status" value="1"/>
</dbReference>
<evidence type="ECO:0000313" key="8">
    <source>
        <dbReference type="EMBL" id="EAW31597.1"/>
    </source>
</evidence>
<dbReference type="InterPro" id="IPR007502">
    <property type="entry name" value="Helicase-assoc_dom"/>
</dbReference>
<feature type="domain" description="Helicase ATP-binding" evidence="6">
    <location>
        <begin position="67"/>
        <end position="230"/>
    </location>
</feature>
<dbReference type="Pfam" id="PF21010">
    <property type="entry name" value="HA2_C"/>
    <property type="match status" value="1"/>
</dbReference>
<protein>
    <submittedName>
        <fullName evidence="8">ATP-dependent helicase HrpA</fullName>
    </submittedName>
</protein>
<name>A0YCS8_9GAMM</name>
<dbReference type="InterPro" id="IPR027417">
    <property type="entry name" value="P-loop_NTPase"/>
</dbReference>
<dbReference type="InterPro" id="IPR014001">
    <property type="entry name" value="Helicase_ATP-bd"/>
</dbReference>
<dbReference type="PANTHER" id="PTHR18934">
    <property type="entry name" value="ATP-DEPENDENT RNA HELICASE"/>
    <property type="match status" value="1"/>
</dbReference>
<dbReference type="Pfam" id="PF07717">
    <property type="entry name" value="OB_NTP_bind"/>
    <property type="match status" value="1"/>
</dbReference>
<evidence type="ECO:0000256" key="2">
    <source>
        <dbReference type="ARBA" id="ARBA00022801"/>
    </source>
</evidence>
<dbReference type="STRING" id="247633.GP2143_08604"/>
<dbReference type="PANTHER" id="PTHR18934:SF99">
    <property type="entry name" value="ATP-DEPENDENT RNA HELICASE DHX37-RELATED"/>
    <property type="match status" value="1"/>
</dbReference>
<evidence type="ECO:0000256" key="5">
    <source>
        <dbReference type="SAM" id="Coils"/>
    </source>
</evidence>
<dbReference type="Pfam" id="PF00270">
    <property type="entry name" value="DEAD"/>
    <property type="match status" value="1"/>
</dbReference>
<feature type="domain" description="Helicase C-terminal" evidence="7">
    <location>
        <begin position="259"/>
        <end position="432"/>
    </location>
</feature>
<dbReference type="PROSITE" id="PS51194">
    <property type="entry name" value="HELICASE_CTER"/>
    <property type="match status" value="1"/>
</dbReference>
<evidence type="ECO:0000256" key="4">
    <source>
        <dbReference type="ARBA" id="ARBA00022840"/>
    </source>
</evidence>
<dbReference type="InterPro" id="IPR011709">
    <property type="entry name" value="DEAD-box_helicase_OB_fold"/>
</dbReference>
<dbReference type="SMART" id="SM00490">
    <property type="entry name" value="HELICc"/>
    <property type="match status" value="1"/>
</dbReference>
<dbReference type="GO" id="GO:0016787">
    <property type="term" value="F:hydrolase activity"/>
    <property type="evidence" value="ECO:0007669"/>
    <property type="project" value="UniProtKB-KW"/>
</dbReference>
<dbReference type="Pfam" id="PF00271">
    <property type="entry name" value="Helicase_C"/>
    <property type="match status" value="1"/>
</dbReference>
<dbReference type="CDD" id="cd18791">
    <property type="entry name" value="SF2_C_RHA"/>
    <property type="match status" value="1"/>
</dbReference>
<dbReference type="FunFam" id="3.40.50.300:FF:000575">
    <property type="entry name" value="ATP-dependent helicase hrpA"/>
    <property type="match status" value="1"/>
</dbReference>
<feature type="coiled-coil region" evidence="5">
    <location>
        <begin position="12"/>
        <end position="42"/>
    </location>
</feature>
<keyword evidence="3 8" id="KW-0347">Helicase</keyword>
<dbReference type="InterPro" id="IPR010222">
    <property type="entry name" value="RNA_helicase_HrpA"/>
</dbReference>